<sequence length="4167" mass="474785">MITNSRTISVHVTATGIGTSIECNPLIFPSYDMGLLFSHENVNIPITITNKGTRNHQLIWSNTSDLRVLPKGRIEPPVCEKFAIVPYMVNLPPGNSATVRCKISWEENETVKEEWYLHALIEGQGRREVIGNGTFTVTFIEPRISFSKKQLYFRMDLCSEGDKIQEIDDLEVTNRSQLNLNACINVDPPFKMINEKEELINSMCVLLEDYVPIQIRVLFSFKDVNVGFTEPQTFQGYLKFDYDGHPTKDKIKCIAEINYPRILPIPRNINLSCVLGCSTEKLLKLRNDTPISVHYEIQWIEESITVTKHVADTENLENCENVTEKNEIIFEKENKNDLKNKEINQQSVQLYDSNVTKTITETDISWQEVKDLLLPIIDKYFIEDTEIPILNVLSQEPPSSEFINEVLDIVPWKGQVPPHSSQYISIAFHGLTAMKIDANIVCNVHRGPSEIIKIQAVSDAIKFSIDKKTIDFGQKIFSETCQATLTVKNDSMIKFTYRVSKAVESPIIVQPEFGTIDLQATVELSVSYQPRIPGSFRDSFEIEVGHLTNISINIEGFASLPQVYLKLPRENIFNDNNQEFEYQAISTITTEFLSQIDKRNLHEIELIVPQSNIEDSEIDINNLLANGWEIISYPKIFPTALDINMAIDRMLAQKFIKENIYLIKDYNVTNKKSVIPYLYTPEYIIDMGYVIINQATHYSALLFNYGPTSVQVKIKRLPKKDPFHKSGISFHFRDQTNLPAGEYTTLHITFLPLPSRYNDRITEIRHRIYFEVTYGCTMPVAILSTVTYPYMSVNTNSLDFGKVIVGDCLMIPLVIKNIGLVESVWQIKLSTGKKTREECPFIVYYKEDRYAPEQSGIINVYFKPIKSATIEAKLNIIVHQSLEQPTIILTGTGIQHTIKISQSEIIFPTIIPFSKIEDITFTIENIGQCPVEFYWHHLDNEFLTNDRISRILTHYYGTNEILLPPRRTGEPLPRHFLTFYGTLIQDMATALNETRRLQELENSKSETTVDTEQDIKEILENSKENKDKIKKIKSSPDSRKSLNRRATDILNTFSPMQDVPFLDTDDADEIENLVHCYIDEQQKMADFHEKMKDPVKNMFDSIEERTTSVLINHPVSKMKLLMIFHGAPFTEYQRAAYRCARILQIPVLNLDKAFLEIMALGSDACASKLRETVDFSYNELIQKLEQRKDLSAANKETAMDSSRYAITIESIKSVSPRIKEDPAEKAMIKIYTDPNPAEEFLKIPSPNDIENIQNSLTKYEYKVEAILLMQQILARPTTGKNKSARTDKPGNTFLNIEKEILVEALSKRISMLDFENGFVLVTLKNDFLKNELETLSVILKIVGNVKFPIFISFYNDMKIYERKNNELLRQRKEKQDAELERKLQEMEEMSQNSFDLLLEEDRKLYAEKILTVKRLQSKMKMDQLRQAMSTNKLKEMKSKDKTVKGNKSKLSQAASRDKKISNQPKTMSDKETSPKKGADKKSSPKKIHQLPEDINQVRIAMQDYQNNLTAIKLILEDWNPTISSNIDFVTPKSKPKSKSVKSKDTSIADDDKEDAKEFFIWILRSDDPWSNRMYDVLSTQVAQNDSMKKALTNVIPTPDMRPKEFSILKSKNRRLRPLIFEDTFKLSSVSQVEENPESAIASSISVQESQTEGIEIPLAGNRRKSRKSKSKFRSASKVGLDNELFKKFPETTDEPMKSRWILQPGELQKFKIQFYPKTSGNYTQQYIFTVADAESNHFIQVEGFCDLPRIRMDPEYLFTKIPKNNLNEFNDPTFFKDPDTFDFGSLLLSRKDKKPHRQSTIFTLANISKIDANLSISLMDGNHDAFSFNPTDLFIRSGQLGTIDATATATKLGTNFDKLILCIKDNPAVNIIQLRCNGTNLNIELEGKQVSFEKILLYRKDTRIVTIKNQSYVPIYWRIVTHVPVDAQITFSPQNGMTKPFQDSHVEFCYHAQTVGVIEKCSMTFHAYIYQDDDDPVFTDSIVISGETYDVQVDVSSANPIDFHSVKVGEKTKGSFTIKNRGPYEIKFVIHVEKDKILEKYNPHLSKYLREDLLIVPVSGSVLPDKGTTVLVTFIPRIEIVLKEAPLLMCHLVDTNKYISVVAELPLTVSVISYYVRYEIYPYPKLDFGSISIYTKKTMCLNIKNTCKFPLKYSITNILEMPLSLTPLLKKDKKLLNKDDDTVSRKDKKSPKTGKTTAKPIEIVPFKIGAFTFSKNGGDIGVGQTETLSIDCYPEENGHLQETILINVPNSVPEEENGKKLILKVNSCIPKIDFDDLQSIFHENHIVDNIQDFISPKEMEGHTIFACQEKRLYFRRVNVAKTHKTFLKLYNPGMVPADVEIVMRLGELNSKNGKKDTFSVDPLKDTVPPMNSKLFTVSFTPHLIQTYSGAFDILVELPQILKGPGLTINLSGEGCVPEVVLLHPVPHSKRETAIINFGRILMRESACKPLEFQNVGSVEARIIIEVHGDPESLYTIEYPQPTAQSTKLWDFPDGSTDHCTICRLIPDQSARINVAFSPKDVGKFEGQIKLFIIDNPYENILVDLRGEGYMEIIVLEGLELSDTHEILPTKINSLEYSQKSNKGASTKAHKIISPSIQSAVHPGQGNIALTYKLDYGACHLNKMYRCNFRISNRSKDQNFRFEWSAHSNLVFTPTTGHLIRNSSKSILATFLASEPITLTQTSLECVIHEIHLTESQDDVSWDDRQTSVQWIQDNEFVNDQSVLSKKILRSTDEPIHEIVSGTYRIIQVLLNAIAGYSVYSCDVSDINFKDTMIFQTREHKFVLANPGIVDAEYTWKITMDEQYPIRVESTVTALIGKDKSYKDSYCKLNSKSLRNSPYEQDEKGHVLCRPLPSNEKLIDVQPNSPSYEASDLFSSTAALTDRSTDSWLEGDVSPFEIDPKNGILRAEQSQEFTLKFSPLDVFDYKAYLSCNIENLDPKLNPLDIPILARSLLPYCHFEVPESDYLTSGRRNPDRKGPIILEEIIPVCQDMRVIEFQIIGIGETHMKKFDMINPTSEDYQFSWRDITFRNSEEVPYFHCQVTEGLAQRGKRTSLAFTFLAEDIGVFESFWSFTIKKYNLETIFLLVATVTEPSVHKLPLHLRMKPTIVGMKVVDRITIVNNESFPLSFRILSDSLYSAGRLQNLTVQPMSGVLQANSEKDLVVEFLPRVSGCSDFTVQCKIKKMKDPLTILITTTAYNIKPIVSCVDQSGKVQEINPDQENCVDFGKVILKIPIVFKIEITNHENMTFYYCWDLGKDPQILQKDTYKITISHKQGYVTSQSKSSCTLTITPTKKSKIEHSIILNVNRGPSYKLILKGSAKLSSYEFNFNKYDFGPRYVLSQNPNSYSCELKFTNFEETSCVVECKFKDLPHMFAKIDQLDRAVPPKSTVSITIFFQPLEETRYCEILTFQINSIIKKEVVITGEGILYKISLINPRDKFITLGNLQIGKSVIKKIPVVNKGRAPVHVTFDLIGKLFNYEKQYPDGSCSTEQKMQIIPQERIEPLKDVKKPIWSLPEILNIEPSSAVILEPNRQTEVILKFSPTERMKPFKDKIGVKIDSTVIPLFIIQGSCMGAEFQLDRKYVSFGTIVRGSKSEIRVMLYNTGDLGSKFKWNIDKLKPHFDLSPITGYCSPGMDVIFTSTFHPTLLANNLESEATIDIEKYGRLNLRMSGSSCKIPEPLDTLRFSVEVRESQKKFLSIANDTNENWIIRPILTGSYFTAEDFTVPAKKTTACIITYEPLISAKEDKPHKATIIFELPEGKPPMVYELLGSTLPPRVLASFTRQFPAKTKFVELLPVYNWLNRQESYDCKYESIGDLKADPVYTFTGNTKLDVPANGQRDYRAVFHCYKEANFHFRVTFTNIEGEYQFYELLYKVTKPEILESIKMSTAVRTKKCHSLQLDNPLKDPITYTATCSRLDIIIHGIPKTVQAQSSDNIDIEFYPMLVTDTVTRLDLNSMELGIFPYELKLKATPPLPEKLIQISANLGNSTTFTIPIKNHSKRTADFAIKVDNNSFSCDKTITIAGLKEGHLNVTYEPSDLESVSANLTAASEITGNYTYPIVGTCQLPKPQGPFMLKRGIPVNISFKNIFKDTKTFEFIPDVPDFTTKTSEETVRSKKTTSITVYYKNSPTTQDDSIDEYPVTGKLLVSCTDPALSHINWIFYLRGSNE</sequence>
<evidence type="ECO:0000256" key="2">
    <source>
        <dbReference type="ARBA" id="ARBA00004496"/>
    </source>
</evidence>
<keyword evidence="6" id="KW-0175">Coiled coil</keyword>
<feature type="domain" description="HYDIN/VesB/CFA65-like Ig-like" evidence="8">
    <location>
        <begin position="462"/>
        <end position="554"/>
    </location>
</feature>
<dbReference type="PANTHER" id="PTHR23053">
    <property type="entry name" value="DLEC1 DELETED IN LUNG AND ESOPHAGEAL CANCER 1"/>
    <property type="match status" value="1"/>
</dbReference>
<keyword evidence="5" id="KW-0966">Cell projection</keyword>
<dbReference type="GO" id="GO:0005930">
    <property type="term" value="C:axoneme"/>
    <property type="evidence" value="ECO:0007669"/>
    <property type="project" value="TreeGrafter"/>
</dbReference>
<feature type="compositionally biased region" description="Basic and acidic residues" evidence="7">
    <location>
        <begin position="1432"/>
        <end position="1443"/>
    </location>
</feature>
<keyword evidence="4" id="KW-0969">Cilium</keyword>
<gene>
    <name evidence="10" type="primary">LOC107268303</name>
</gene>
<dbReference type="PANTHER" id="PTHR23053:SF0">
    <property type="entry name" value="HYDROCEPHALUS-INDUCING PROTEIN HOMOLOG"/>
    <property type="match status" value="1"/>
</dbReference>
<dbReference type="InterPro" id="IPR033305">
    <property type="entry name" value="Hydin-like"/>
</dbReference>
<evidence type="ECO:0000256" key="1">
    <source>
        <dbReference type="ARBA" id="ARBA00004138"/>
    </source>
</evidence>
<dbReference type="Gene3D" id="2.60.40.10">
    <property type="entry name" value="Immunoglobulins"/>
    <property type="match status" value="14"/>
</dbReference>
<evidence type="ECO:0000313" key="10">
    <source>
        <dbReference type="RefSeq" id="XP_024941385.1"/>
    </source>
</evidence>
<accession>A0AAJ7RJ09</accession>
<dbReference type="InterPro" id="IPR013783">
    <property type="entry name" value="Ig-like_fold"/>
</dbReference>
<feature type="compositionally biased region" description="Basic and acidic residues" evidence="7">
    <location>
        <begin position="1467"/>
        <end position="1482"/>
    </location>
</feature>
<dbReference type="RefSeq" id="XP_024941385.1">
    <property type="nucleotide sequence ID" value="XM_025085617.1"/>
</dbReference>
<feature type="coiled-coil region" evidence="6">
    <location>
        <begin position="1357"/>
        <end position="1392"/>
    </location>
</feature>
<keyword evidence="9" id="KW-1185">Reference proteome</keyword>
<dbReference type="InterPro" id="IPR053879">
    <property type="entry name" value="HYDIN_VesB_CFA65-like_Ig"/>
</dbReference>
<proteinExistence type="predicted"/>
<reference evidence="10" key="1">
    <citation type="submission" date="2025-08" db="UniProtKB">
        <authorList>
            <consortium name="RefSeq"/>
        </authorList>
    </citation>
    <scope>IDENTIFICATION</scope>
</reference>
<dbReference type="KEGG" id="ccin:107268303"/>
<protein>
    <submittedName>
        <fullName evidence="10">Hydrocephalus-inducing protein homolog</fullName>
    </submittedName>
</protein>
<feature type="region of interest" description="Disordered" evidence="7">
    <location>
        <begin position="1429"/>
        <end position="1490"/>
    </location>
</feature>
<comment type="subcellular location">
    <subcellularLocation>
        <location evidence="1">Cell projection</location>
        <location evidence="1">Cilium</location>
    </subcellularLocation>
    <subcellularLocation>
        <location evidence="2">Cytoplasm</location>
    </subcellularLocation>
</comment>
<evidence type="ECO:0000256" key="5">
    <source>
        <dbReference type="ARBA" id="ARBA00023273"/>
    </source>
</evidence>
<evidence type="ECO:0000256" key="7">
    <source>
        <dbReference type="SAM" id="MobiDB-lite"/>
    </source>
</evidence>
<evidence type="ECO:0000256" key="6">
    <source>
        <dbReference type="SAM" id="Coils"/>
    </source>
</evidence>
<organism evidence="9 10">
    <name type="scientific">Cephus cinctus</name>
    <name type="common">Wheat stem sawfly</name>
    <dbReference type="NCBI Taxonomy" id="211228"/>
    <lineage>
        <taxon>Eukaryota</taxon>
        <taxon>Metazoa</taxon>
        <taxon>Ecdysozoa</taxon>
        <taxon>Arthropoda</taxon>
        <taxon>Hexapoda</taxon>
        <taxon>Insecta</taxon>
        <taxon>Pterygota</taxon>
        <taxon>Neoptera</taxon>
        <taxon>Endopterygota</taxon>
        <taxon>Hymenoptera</taxon>
        <taxon>Cephoidea</taxon>
        <taxon>Cephidae</taxon>
        <taxon>Cephus</taxon>
    </lineage>
</organism>
<dbReference type="Pfam" id="PF22544">
    <property type="entry name" value="HYDIN_VesB_CFA65-like_Ig"/>
    <property type="match status" value="1"/>
</dbReference>
<evidence type="ECO:0000313" key="9">
    <source>
        <dbReference type="Proteomes" id="UP000694920"/>
    </source>
</evidence>
<evidence type="ECO:0000256" key="3">
    <source>
        <dbReference type="ARBA" id="ARBA00022490"/>
    </source>
</evidence>
<dbReference type="GO" id="GO:0003341">
    <property type="term" value="P:cilium movement"/>
    <property type="evidence" value="ECO:0007669"/>
    <property type="project" value="TreeGrafter"/>
</dbReference>
<evidence type="ECO:0000256" key="4">
    <source>
        <dbReference type="ARBA" id="ARBA00023069"/>
    </source>
</evidence>
<evidence type="ECO:0000259" key="8">
    <source>
        <dbReference type="Pfam" id="PF22544"/>
    </source>
</evidence>
<name>A0AAJ7RJ09_CEPCN</name>
<keyword evidence="3" id="KW-0963">Cytoplasm</keyword>
<dbReference type="GO" id="GO:1904158">
    <property type="term" value="P:axonemal central apparatus assembly"/>
    <property type="evidence" value="ECO:0007669"/>
    <property type="project" value="TreeGrafter"/>
</dbReference>
<dbReference type="Proteomes" id="UP000694920">
    <property type="component" value="Unplaced"/>
</dbReference>
<dbReference type="GeneID" id="107268303"/>